<dbReference type="EMBL" id="CP126114">
    <property type="protein sequence ID" value="WHY84682.1"/>
    <property type="molecule type" value="Genomic_DNA"/>
</dbReference>
<dbReference type="Pfam" id="PF06527">
    <property type="entry name" value="TniQ"/>
    <property type="match status" value="1"/>
</dbReference>
<evidence type="ECO:0000259" key="1">
    <source>
        <dbReference type="Pfam" id="PF06527"/>
    </source>
</evidence>
<evidence type="ECO:0000313" key="3">
    <source>
        <dbReference type="Proteomes" id="UP001178288"/>
    </source>
</evidence>
<dbReference type="InterPro" id="IPR009492">
    <property type="entry name" value="TniQ"/>
</dbReference>
<keyword evidence="3" id="KW-1185">Reference proteome</keyword>
<proteinExistence type="predicted"/>
<protein>
    <submittedName>
        <fullName evidence="2">TniQ family protein</fullName>
    </submittedName>
</protein>
<gene>
    <name evidence="2" type="ORF">QNH39_18770</name>
</gene>
<dbReference type="Proteomes" id="UP001178288">
    <property type="component" value="Chromosome"/>
</dbReference>
<dbReference type="AlphaFoldDB" id="A0AA95MIZ2"/>
<organism evidence="2 3">
    <name type="scientific">Neobacillus novalis</name>
    <dbReference type="NCBI Taxonomy" id="220687"/>
    <lineage>
        <taxon>Bacteria</taxon>
        <taxon>Bacillati</taxon>
        <taxon>Bacillota</taxon>
        <taxon>Bacilli</taxon>
        <taxon>Bacillales</taxon>
        <taxon>Bacillaceae</taxon>
        <taxon>Neobacillus</taxon>
    </lineage>
</organism>
<dbReference type="RefSeq" id="WP_066089980.1">
    <property type="nucleotide sequence ID" value="NZ_CP126114.1"/>
</dbReference>
<sequence length="534" mass="63390">MEKLPLNRIKPKKSESLYSFLHRLALENHYEHLGSMFTELKSAAFNENCNDIHPSQSWYDFISILLERLGLNINALVTNQYDHLFIRRNKEMNRKNIRKFYHRYSTKYCPECMQEDFYHRIYWDLSYVTVCLKHNTSLITHCSNCNDVVKLSRLVKGKCKCGQKYTKVNSVKPNSVTLEVQKKFQPILFGEKQEIKRKDGSFINREEYLDFLYLFRHVIKNLDINVFSLSNHYKIEGKLIFGEKNIRFINLNKLNFIVSTLHFLITNPIRDLGSLITSLDNKRKGRNYSVNSRHNKYHNLKEIFDFQMGEFYHLVYSDILINKKDEYINERFMVPPLKKDKIYLSVTEALPLVNTTYKTLKNLCEYKLIKQHITYNDGKKVMLFEKASIDEYHKMKNTSFTLNQATMYLGLNYQYIKELLDLKIIQAKHGPGVDGYALWYISKDEIYRFENELKGKFLPLSSVNSNEGLTIQQVCNILRRERIRVGDVYQLILYGRLRVFHDGNARLIDGIRVHNEDVKRLVKELYYKRISEKG</sequence>
<feature type="domain" description="TniQ" evidence="1">
    <location>
        <begin position="8"/>
        <end position="138"/>
    </location>
</feature>
<accession>A0AA95MIZ2</accession>
<reference evidence="2" key="1">
    <citation type="submission" date="2023-05" db="EMBL/GenBank/DDBJ databases">
        <title>Comparative genomics of Bacillaceae isolates and their secondary metabolite potential.</title>
        <authorList>
            <person name="Song L."/>
            <person name="Nielsen L.J."/>
            <person name="Mohite O."/>
            <person name="Xu X."/>
            <person name="Weber T."/>
            <person name="Kovacs A.T."/>
        </authorList>
    </citation>
    <scope>NUCLEOTIDE SEQUENCE</scope>
    <source>
        <strain evidence="2">XLM17</strain>
    </source>
</reference>
<dbReference type="KEGG" id="nnv:QNH39_18770"/>
<name>A0AA95MIZ2_9BACI</name>
<evidence type="ECO:0000313" key="2">
    <source>
        <dbReference type="EMBL" id="WHY84682.1"/>
    </source>
</evidence>